<name>A0AAJ2BWY7_ACIDE</name>
<dbReference type="CDD" id="cd13970">
    <property type="entry name" value="ABC1_ADCK3"/>
    <property type="match status" value="1"/>
</dbReference>
<evidence type="ECO:0000313" key="2">
    <source>
        <dbReference type="EMBL" id="MDR6769118.1"/>
    </source>
</evidence>
<organism evidence="2 5">
    <name type="scientific">Acidovorax delafieldii</name>
    <name type="common">Pseudomonas delafieldii</name>
    <dbReference type="NCBI Taxonomy" id="47920"/>
    <lineage>
        <taxon>Bacteria</taxon>
        <taxon>Pseudomonadati</taxon>
        <taxon>Pseudomonadota</taxon>
        <taxon>Betaproteobacteria</taxon>
        <taxon>Burkholderiales</taxon>
        <taxon>Comamonadaceae</taxon>
        <taxon>Acidovorax</taxon>
    </lineage>
</organism>
<dbReference type="InterPro" id="IPR011009">
    <property type="entry name" value="Kinase-like_dom_sf"/>
</dbReference>
<dbReference type="InterPro" id="IPR034646">
    <property type="entry name" value="ADCK3_dom"/>
</dbReference>
<feature type="domain" description="ABC1 atypical kinase-like" evidence="1">
    <location>
        <begin position="92"/>
        <end position="326"/>
    </location>
</feature>
<dbReference type="SUPFAM" id="SSF56112">
    <property type="entry name" value="Protein kinase-like (PK-like)"/>
    <property type="match status" value="1"/>
</dbReference>
<dbReference type="PANTHER" id="PTHR43173">
    <property type="entry name" value="ABC1 FAMILY PROTEIN"/>
    <property type="match status" value="1"/>
</dbReference>
<proteinExistence type="predicted"/>
<dbReference type="Proteomes" id="UP001249076">
    <property type="component" value="Unassembled WGS sequence"/>
</dbReference>
<accession>A0AAJ2BWY7</accession>
<dbReference type="InterPro" id="IPR051130">
    <property type="entry name" value="Mito_struct-func_regulator"/>
</dbReference>
<dbReference type="RefSeq" id="WP_209820535.1">
    <property type="nucleotide sequence ID" value="NZ_JAVDTL010000008.1"/>
</dbReference>
<evidence type="ECO:0000313" key="5">
    <source>
        <dbReference type="Proteomes" id="UP001253458"/>
    </source>
</evidence>
<protein>
    <submittedName>
        <fullName evidence="2">Unusual protein kinase regulating ubiquinone biosynthesis (AarF/ABC1/UbiB family)</fullName>
    </submittedName>
</protein>
<dbReference type="EMBL" id="JAVDTS010000008">
    <property type="protein sequence ID" value="MDR6839495.1"/>
    <property type="molecule type" value="Genomic_DNA"/>
</dbReference>
<dbReference type="Proteomes" id="UP001253458">
    <property type="component" value="Unassembled WGS sequence"/>
</dbReference>
<gene>
    <name evidence="2" type="ORF">J2W88_004426</name>
    <name evidence="3" type="ORF">J2W93_004363</name>
</gene>
<dbReference type="PANTHER" id="PTHR43173:SF19">
    <property type="entry name" value="AARF DOMAIN-CONTAINING PROTEIN KINASE 1"/>
    <property type="match status" value="1"/>
</dbReference>
<keyword evidence="2" id="KW-0808">Transferase</keyword>
<comment type="caution">
    <text evidence="2">The sequence shown here is derived from an EMBL/GenBank/DDBJ whole genome shotgun (WGS) entry which is preliminary data.</text>
</comment>
<dbReference type="AlphaFoldDB" id="A0AAJ2BWY7"/>
<dbReference type="InterPro" id="IPR004147">
    <property type="entry name" value="ABC1_dom"/>
</dbReference>
<evidence type="ECO:0000259" key="1">
    <source>
        <dbReference type="Pfam" id="PF03109"/>
    </source>
</evidence>
<dbReference type="Pfam" id="PF03109">
    <property type="entry name" value="ABC1"/>
    <property type="match status" value="1"/>
</dbReference>
<evidence type="ECO:0000313" key="4">
    <source>
        <dbReference type="Proteomes" id="UP001249076"/>
    </source>
</evidence>
<sequence length="443" mass="48276">MAKAEADAPRTGKLARSAITGLAAARIGMAELGHRTRKRSAQAQAEHEAALGRILFGALGQLRGSALKVSQLLSMHPGLLPDGVRSELARAHHQAPPLNRALVGRVFRQAFGQEPEALFDQFEPTAFAAASLGQVHRAQLAGHGTVAVKVQYPGIAATIASDMQLMRAALRALAHTDMPLPTDAVLDSVMTEIEATLLREVDYLQEAEQLQWFAQHAAQPGVVMAQPILSHTRAQVLTQQFVPGLPLQAWLATQPPQALRDQAGQHLWDWFMHCIFVLGRVHADPHPGNFLFAPDGTVGVLDFGCTRALPSTFRAQVVQAWSALLRAPTDPTRNAQVLQAYQALGLLHKDLTVQAYTTELAPALAEMQAWQIEPFTQPVFDFGTKTPPPITPSHHQRVLGQHLAQIPGEMPAFERMWMGLMHLLTQLGARVHTRAHKALAVHP</sequence>
<dbReference type="EMBL" id="JAVDTL010000008">
    <property type="protein sequence ID" value="MDR6769118.1"/>
    <property type="molecule type" value="Genomic_DNA"/>
</dbReference>
<reference evidence="2 4" key="1">
    <citation type="submission" date="2023-07" db="EMBL/GenBank/DDBJ databases">
        <title>Sorghum-associated microbial communities from plants grown in Nebraska, USA.</title>
        <authorList>
            <person name="Schachtman D."/>
        </authorList>
    </citation>
    <scope>NUCLEOTIDE SEQUENCE</scope>
    <source>
        <strain evidence="3 4">BE105</strain>
        <strain evidence="2">BE69</strain>
    </source>
</reference>
<evidence type="ECO:0000313" key="3">
    <source>
        <dbReference type="EMBL" id="MDR6839495.1"/>
    </source>
</evidence>
<dbReference type="GO" id="GO:0016301">
    <property type="term" value="F:kinase activity"/>
    <property type="evidence" value="ECO:0007669"/>
    <property type="project" value="UniProtKB-KW"/>
</dbReference>
<keyword evidence="2" id="KW-0830">Ubiquinone</keyword>
<keyword evidence="2" id="KW-0418">Kinase</keyword>
<keyword evidence="4" id="KW-1185">Reference proteome</keyword>